<name>A0A5N5UR43_MYCPH</name>
<dbReference type="FunFam" id="3.40.50.150:FF:000152">
    <property type="entry name" value="S-adenosyl-L-methionine-dependent methyltransferase"/>
    <property type="match status" value="1"/>
</dbReference>
<evidence type="ECO:0000256" key="1">
    <source>
        <dbReference type="ARBA" id="ARBA00003907"/>
    </source>
</evidence>
<evidence type="ECO:0000256" key="3">
    <source>
        <dbReference type="ARBA" id="ARBA00022603"/>
    </source>
</evidence>
<keyword evidence="5 6" id="KW-0949">S-adenosyl-L-methionine</keyword>
<accession>A0A5N5UR43</accession>
<evidence type="ECO:0000313" key="8">
    <source>
        <dbReference type="Proteomes" id="UP000325690"/>
    </source>
</evidence>
<keyword evidence="8" id="KW-1185">Reference proteome</keyword>
<keyword evidence="3 6" id="KW-0489">Methyltransferase</keyword>
<evidence type="ECO:0000313" key="7">
    <source>
        <dbReference type="EMBL" id="KAB7751828.1"/>
    </source>
</evidence>
<sequence>MARTDNDTWDLTSSVGATATMVAAARAVATRQDDALISDPFAEPLVRAVGVDFFTRLASGGLGLEDLDTGNQTMGLARMTDNMAARTKFFDDFFLEAGRAGIRQAVILASGLDARAYRLAWADGTVVYEIDQPGVIEFKTTTMGSLGADPTAELRTVAIDLRYDWPTALKAAGFDPSAPTAWSAEGLLGYLPPEAQDQLLDTVTALSAPGSRFAVECGPTSIPEAERENVVERMRQASQQWRDHGFDLDFSELVYIGDRNDPGTYLADRGWRVTRRTVDELLADNGRPRPPADDEMGNLGEMAYLTGILGS</sequence>
<dbReference type="EMBL" id="ANBP01000054">
    <property type="protein sequence ID" value="KAB7751828.1"/>
    <property type="molecule type" value="Genomic_DNA"/>
</dbReference>
<dbReference type="GO" id="GO:0032259">
    <property type="term" value="P:methylation"/>
    <property type="evidence" value="ECO:0007669"/>
    <property type="project" value="UniProtKB-KW"/>
</dbReference>
<dbReference type="NCBIfam" id="TIGR00027">
    <property type="entry name" value="mthyl_TIGR00027"/>
    <property type="match status" value="1"/>
</dbReference>
<dbReference type="Pfam" id="PF04072">
    <property type="entry name" value="LCM"/>
    <property type="match status" value="1"/>
</dbReference>
<comment type="function">
    <text evidence="1 6">Exhibits S-adenosyl-L-methionine-dependent methyltransferase activity.</text>
</comment>
<dbReference type="InterPro" id="IPR011610">
    <property type="entry name" value="SAM_mthyl_Trfase_ML2640-like"/>
</dbReference>
<evidence type="ECO:0000256" key="2">
    <source>
        <dbReference type="ARBA" id="ARBA00008138"/>
    </source>
</evidence>
<dbReference type="PANTHER" id="PTHR43619:SF2">
    <property type="entry name" value="S-ADENOSYL-L-METHIONINE-DEPENDENT METHYLTRANSFERASES SUPERFAMILY PROTEIN"/>
    <property type="match status" value="1"/>
</dbReference>
<dbReference type="Gene3D" id="3.40.50.150">
    <property type="entry name" value="Vaccinia Virus protein VP39"/>
    <property type="match status" value="1"/>
</dbReference>
<dbReference type="GO" id="GO:0008168">
    <property type="term" value="F:methyltransferase activity"/>
    <property type="evidence" value="ECO:0007669"/>
    <property type="project" value="UniProtKB-UniRule"/>
</dbReference>
<comment type="similarity">
    <text evidence="2 6">Belongs to the UPF0677 family.</text>
</comment>
<evidence type="ECO:0000256" key="4">
    <source>
        <dbReference type="ARBA" id="ARBA00022679"/>
    </source>
</evidence>
<dbReference type="InterPro" id="IPR007213">
    <property type="entry name" value="Ppm1/Ppm2/Tcmp"/>
</dbReference>
<comment type="caution">
    <text evidence="7">The sequence shown here is derived from an EMBL/GenBank/DDBJ whole genome shotgun (WGS) entry which is preliminary data.</text>
</comment>
<dbReference type="PANTHER" id="PTHR43619">
    <property type="entry name" value="S-ADENOSYL-L-METHIONINE-DEPENDENT METHYLTRANSFERASE YKTD-RELATED"/>
    <property type="match status" value="1"/>
</dbReference>
<protein>
    <recommendedName>
        <fullName evidence="6">S-adenosyl-L-methionine-dependent methyltransferase</fullName>
        <ecNumber evidence="6">2.1.1.-</ecNumber>
    </recommendedName>
</protein>
<dbReference type="InterPro" id="IPR029063">
    <property type="entry name" value="SAM-dependent_MTases_sf"/>
</dbReference>
<reference evidence="7 8" key="1">
    <citation type="submission" date="2012-10" db="EMBL/GenBank/DDBJ databases">
        <title>The draft sequence of the Mycobacterium pheli genome.</title>
        <authorList>
            <person name="Pettersson B.M.F."/>
            <person name="Das S."/>
            <person name="Dasgupta S."/>
            <person name="Bhattacharya A."/>
            <person name="Kirsebom L.A."/>
        </authorList>
    </citation>
    <scope>NUCLEOTIDE SEQUENCE [LARGE SCALE GENOMIC DNA]</scope>
    <source>
        <strain evidence="7 8">CCUG 21000</strain>
    </source>
</reference>
<dbReference type="SUPFAM" id="SSF53335">
    <property type="entry name" value="S-adenosyl-L-methionine-dependent methyltransferases"/>
    <property type="match status" value="1"/>
</dbReference>
<proteinExistence type="inferred from homology"/>
<dbReference type="EC" id="2.1.1.-" evidence="6"/>
<evidence type="ECO:0000256" key="5">
    <source>
        <dbReference type="ARBA" id="ARBA00022691"/>
    </source>
</evidence>
<dbReference type="AlphaFoldDB" id="A0A5N5UR43"/>
<keyword evidence="4 7" id="KW-0808">Transferase</keyword>
<evidence type="ECO:0000256" key="6">
    <source>
        <dbReference type="RuleBase" id="RU362030"/>
    </source>
</evidence>
<organism evidence="7 8">
    <name type="scientific">Mycolicibacterium phlei DSM 43239 = CCUG 21000</name>
    <dbReference type="NCBI Taxonomy" id="1226750"/>
    <lineage>
        <taxon>Bacteria</taxon>
        <taxon>Bacillati</taxon>
        <taxon>Actinomycetota</taxon>
        <taxon>Actinomycetes</taxon>
        <taxon>Mycobacteriales</taxon>
        <taxon>Mycobacteriaceae</taxon>
        <taxon>Mycolicibacterium</taxon>
    </lineage>
</organism>
<gene>
    <name evidence="7" type="ORF">MPHL21000_23980</name>
</gene>
<dbReference type="Proteomes" id="UP000325690">
    <property type="component" value="Unassembled WGS sequence"/>
</dbReference>